<proteinExistence type="predicted"/>
<sequence length="58" mass="6394">MKDRKIKCNCTKNGVKCALKINLINYGANEYEATTKKVSVCPLGVAMFNNASRANKVK</sequence>
<dbReference type="EMBL" id="JBCGDP010000024">
    <property type="protein sequence ID" value="MEM0578408.1"/>
    <property type="molecule type" value="Genomic_DNA"/>
</dbReference>
<dbReference type="Proteomes" id="UP001468798">
    <property type="component" value="Unassembled WGS sequence"/>
</dbReference>
<comment type="caution">
    <text evidence="1">The sequence shown here is derived from an EMBL/GenBank/DDBJ whole genome shotgun (WGS) entry which is preliminary data.</text>
</comment>
<organism evidence="1 2">
    <name type="scientific">Flavobacterium polysaccharolyticum</name>
    <dbReference type="NCBI Taxonomy" id="3133148"/>
    <lineage>
        <taxon>Bacteria</taxon>
        <taxon>Pseudomonadati</taxon>
        <taxon>Bacteroidota</taxon>
        <taxon>Flavobacteriia</taxon>
        <taxon>Flavobacteriales</taxon>
        <taxon>Flavobacteriaceae</taxon>
        <taxon>Flavobacterium</taxon>
    </lineage>
</organism>
<dbReference type="RefSeq" id="WP_342693226.1">
    <property type="nucleotide sequence ID" value="NZ_JBCGDP010000024.1"/>
</dbReference>
<gene>
    <name evidence="1" type="ORF">WFZ86_18030</name>
</gene>
<protein>
    <submittedName>
        <fullName evidence="1">Uncharacterized protein</fullName>
    </submittedName>
</protein>
<reference evidence="1 2" key="1">
    <citation type="submission" date="2024-03" db="EMBL/GenBank/DDBJ databases">
        <title>Two novel species of the genus Flavobacterium exhibiting potentially degradation of complex polysaccharides.</title>
        <authorList>
            <person name="Lian X."/>
        </authorList>
    </citation>
    <scope>NUCLEOTIDE SEQUENCE [LARGE SCALE GENOMIC DNA]</scope>
    <source>
        <strain evidence="1 2">N6</strain>
    </source>
</reference>
<name>A0ABU9NSR6_9FLAO</name>
<evidence type="ECO:0000313" key="2">
    <source>
        <dbReference type="Proteomes" id="UP001468798"/>
    </source>
</evidence>
<keyword evidence="2" id="KW-1185">Reference proteome</keyword>
<evidence type="ECO:0000313" key="1">
    <source>
        <dbReference type="EMBL" id="MEM0578408.1"/>
    </source>
</evidence>
<accession>A0ABU9NSR6</accession>